<keyword evidence="4" id="KW-1185">Reference proteome</keyword>
<name>A0A2D2Q543_PARLV</name>
<dbReference type="EMBL" id="CP018092">
    <property type="protein sequence ID" value="ATS19626.1"/>
    <property type="molecule type" value="Genomic_DNA"/>
</dbReference>
<evidence type="ECO:0000259" key="2">
    <source>
        <dbReference type="PROSITE" id="PS51549"/>
    </source>
</evidence>
<feature type="chain" id="PRO_5013877811" description="DM13 domain-containing protein" evidence="1">
    <location>
        <begin position="25"/>
        <end position="162"/>
    </location>
</feature>
<dbReference type="RefSeq" id="WP_227517396.1">
    <property type="nucleotide sequence ID" value="NZ_CP018092.1"/>
</dbReference>
<proteinExistence type="predicted"/>
<accession>A0A2D2Q543</accession>
<dbReference type="AlphaFoldDB" id="A0A2D2Q543"/>
<feature type="signal peptide" evidence="1">
    <location>
        <begin position="1"/>
        <end position="24"/>
    </location>
</feature>
<evidence type="ECO:0000313" key="3">
    <source>
        <dbReference type="EMBL" id="ATS19626.1"/>
    </source>
</evidence>
<reference evidence="3 4" key="1">
    <citation type="submission" date="2016-11" db="EMBL/GenBank/DDBJ databases">
        <title>Complete genome sequence of thermophilic cyanobacteria strain Synechococcus sp. PCC6715.</title>
        <authorList>
            <person name="Tang J."/>
            <person name="Daroch M."/>
            <person name="Liang Y."/>
            <person name="Jiang D."/>
            <person name="Shah M."/>
        </authorList>
    </citation>
    <scope>NUCLEOTIDE SEQUENCE [LARGE SCALE GENOMIC DNA]</scope>
    <source>
        <strain evidence="3 4">PCC 6715</strain>
    </source>
</reference>
<dbReference type="PROSITE" id="PS51257">
    <property type="entry name" value="PROKAR_LIPOPROTEIN"/>
    <property type="match status" value="1"/>
</dbReference>
<sequence length="162" mass="17309">MLLKRFLLLGVPLALTAACTSHPAAEVRADSAPTTPLEAGSDAASVTIKSGNFMSGEHPTSGIAKIFNNSGQLVLELDQSFETSPMGPDLVVVLHRSENVLGSTTPPAFPLREGDYVILAELQSFSGDQRYDIPATVNLDEYRSVAIWCRRFNATFGAAALQ</sequence>
<reference evidence="4" key="2">
    <citation type="journal article" date="2022" name="Front. Microbiol.">
        <title>Comparative Genomic Analysis Revealed Distinct Molecular Components and Organization of CO2-Concentrating Mechanism in Thermophilic Cyanobacteria.</title>
        <authorList>
            <person name="Tang J."/>
            <person name="Zhou H."/>
            <person name="Yao D."/>
            <person name="Riaz S."/>
            <person name="You D."/>
            <person name="Klepacz-Smolka A."/>
            <person name="Daroch M."/>
        </authorList>
    </citation>
    <scope>NUCLEOTIDE SEQUENCE [LARGE SCALE GENOMIC DNA]</scope>
    <source>
        <strain evidence="4">PCC 6715</strain>
    </source>
</reference>
<evidence type="ECO:0000256" key="1">
    <source>
        <dbReference type="SAM" id="SignalP"/>
    </source>
</evidence>
<dbReference type="Proteomes" id="UP000231057">
    <property type="component" value="Chromosome"/>
</dbReference>
<feature type="domain" description="DM13" evidence="2">
    <location>
        <begin position="46"/>
        <end position="162"/>
    </location>
</feature>
<dbReference type="PROSITE" id="PS51549">
    <property type="entry name" value="DM13"/>
    <property type="match status" value="1"/>
</dbReference>
<gene>
    <name evidence="3" type="ORF">BRW62_10985</name>
</gene>
<keyword evidence="1" id="KW-0732">Signal</keyword>
<protein>
    <recommendedName>
        <fullName evidence="2">DM13 domain-containing protein</fullName>
    </recommendedName>
</protein>
<dbReference type="InterPro" id="IPR019545">
    <property type="entry name" value="DM13_domain"/>
</dbReference>
<organism evidence="3 4">
    <name type="scientific">Parathermosynechococcus lividus PCC 6715</name>
    <dbReference type="NCBI Taxonomy" id="1917166"/>
    <lineage>
        <taxon>Bacteria</taxon>
        <taxon>Bacillati</taxon>
        <taxon>Cyanobacteriota</taxon>
        <taxon>Cyanophyceae</taxon>
        <taxon>Acaryochloridales</taxon>
        <taxon>Thermosynechococcaceae</taxon>
        <taxon>Parathermosynechococcus</taxon>
    </lineage>
</organism>
<evidence type="ECO:0000313" key="4">
    <source>
        <dbReference type="Proteomes" id="UP000231057"/>
    </source>
</evidence>
<dbReference type="KEGG" id="slw:BRW62_10985"/>
<dbReference type="Pfam" id="PF10517">
    <property type="entry name" value="DM13"/>
    <property type="match status" value="1"/>
</dbReference>